<gene>
    <name evidence="2" type="ORF">Pcinc_038099</name>
</gene>
<evidence type="ECO:0000313" key="3">
    <source>
        <dbReference type="Proteomes" id="UP001286313"/>
    </source>
</evidence>
<name>A0AAE1END0_PETCI</name>
<proteinExistence type="predicted"/>
<dbReference type="CDD" id="cd01855">
    <property type="entry name" value="YqeH"/>
    <property type="match status" value="1"/>
</dbReference>
<accession>A0AAE1END0</accession>
<feature type="domain" description="G" evidence="1">
    <location>
        <begin position="353"/>
        <end position="403"/>
    </location>
</feature>
<comment type="caution">
    <text evidence="2">The sequence shown here is derived from an EMBL/GenBank/DDBJ whole genome shotgun (WGS) entry which is preliminary data.</text>
</comment>
<dbReference type="Gene3D" id="3.40.50.300">
    <property type="entry name" value="P-loop containing nucleotide triphosphate hydrolases"/>
    <property type="match status" value="1"/>
</dbReference>
<dbReference type="InterPro" id="IPR027417">
    <property type="entry name" value="P-loop_NTPase"/>
</dbReference>
<dbReference type="InterPro" id="IPR006073">
    <property type="entry name" value="GTP-bd"/>
</dbReference>
<reference evidence="2" key="1">
    <citation type="submission" date="2023-10" db="EMBL/GenBank/DDBJ databases">
        <title>Genome assemblies of two species of porcelain crab, Petrolisthes cinctipes and Petrolisthes manimaculis (Anomura: Porcellanidae).</title>
        <authorList>
            <person name="Angst P."/>
        </authorList>
    </citation>
    <scope>NUCLEOTIDE SEQUENCE</scope>
    <source>
        <strain evidence="2">PB745_01</strain>
        <tissue evidence="2">Gill</tissue>
    </source>
</reference>
<dbReference type="AlphaFoldDB" id="A0AAE1END0"/>
<dbReference type="InterPro" id="IPR052807">
    <property type="entry name" value="Mito_transl_resp_regulator"/>
</dbReference>
<dbReference type="PANTHER" id="PTHR46406:SF1">
    <property type="entry name" value="NITRIC OXIDE-ASSOCIATED PROTEIN 1"/>
    <property type="match status" value="1"/>
</dbReference>
<sequence length="686" mass="76745">MIIYSSYIEGQTPKRYLNYWRKKSVTDEVIKKEKKKIYDASVPLIVEKLMSSTEKNNDLLRPAMETESNAASITPTHFPYSVTQNVKIHPHGTEPLTQREVEDWESFRLKNTTKEEIELRMEAFHLGILEGPEKHTSKEDCEVKRRGVNRRELRKEEFFIEDEAKWNPERATADPSVPVSQIPCGGCGAHLHCQESALPGFVSKEEFVGLSTVELRGLLCQRCYFLRHYNTALNVRVTPELYPKLLEPIREQKALAVVVVDLMDMPCSIWPKLIDILGTKRPVVVVGNKVDLLPADGKNHLERVRNALVAAVEKTDLGLANIRHYALVSAQTGFGIESLITKIQNIWSVKGDIYLLGCTNSGKSTLFNALVASDLCKSRASTRIAPATVSPWPGTTLNMLKFPLLRPSGYRLYLRTQRLIQERMKPALDKPTYTKSPSVATLSSIVGKTFIRPKEPEEFGDPFSMKMTTTSGMHPEIVGINPMSKDYKLSKWCYDTPGTVQPDQIINLLSHEELLKLLPRHIILPQTLTLKTGETLFVGGLARLDLLYSPQSVRFTVFRSAEVPLTAVKTVDAAAFYCKYLGTEILGIPVGSEERLKSWPALKPNDFRMYSTGKQSSCADVVLSSAGWVALTGLSEGDVVEVRGWTPGGRGAYLRQPAILPLAVTLRGHRKTRSVAHGLHKFYVSG</sequence>
<evidence type="ECO:0000259" key="1">
    <source>
        <dbReference type="Pfam" id="PF01926"/>
    </source>
</evidence>
<evidence type="ECO:0000313" key="2">
    <source>
        <dbReference type="EMBL" id="KAK3855506.1"/>
    </source>
</evidence>
<keyword evidence="3" id="KW-1185">Reference proteome</keyword>
<dbReference type="Proteomes" id="UP001286313">
    <property type="component" value="Unassembled WGS sequence"/>
</dbReference>
<dbReference type="EMBL" id="JAWQEG010006187">
    <property type="protein sequence ID" value="KAK3855506.1"/>
    <property type="molecule type" value="Genomic_DNA"/>
</dbReference>
<dbReference type="Pfam" id="PF01926">
    <property type="entry name" value="MMR_HSR1"/>
    <property type="match status" value="1"/>
</dbReference>
<dbReference type="SUPFAM" id="SSF52540">
    <property type="entry name" value="P-loop containing nucleoside triphosphate hydrolases"/>
    <property type="match status" value="1"/>
</dbReference>
<organism evidence="2 3">
    <name type="scientific">Petrolisthes cinctipes</name>
    <name type="common">Flat porcelain crab</name>
    <dbReference type="NCBI Taxonomy" id="88211"/>
    <lineage>
        <taxon>Eukaryota</taxon>
        <taxon>Metazoa</taxon>
        <taxon>Ecdysozoa</taxon>
        <taxon>Arthropoda</taxon>
        <taxon>Crustacea</taxon>
        <taxon>Multicrustacea</taxon>
        <taxon>Malacostraca</taxon>
        <taxon>Eumalacostraca</taxon>
        <taxon>Eucarida</taxon>
        <taxon>Decapoda</taxon>
        <taxon>Pleocyemata</taxon>
        <taxon>Anomura</taxon>
        <taxon>Galatheoidea</taxon>
        <taxon>Porcellanidae</taxon>
        <taxon>Petrolisthes</taxon>
    </lineage>
</organism>
<dbReference type="PANTHER" id="PTHR46406">
    <property type="entry name" value="NITRIC OXIDE-ASSOCIATED PROTEIN 1"/>
    <property type="match status" value="1"/>
</dbReference>
<protein>
    <recommendedName>
        <fullName evidence="1">G domain-containing protein</fullName>
    </recommendedName>
</protein>
<dbReference type="GO" id="GO:0005525">
    <property type="term" value="F:GTP binding"/>
    <property type="evidence" value="ECO:0007669"/>
    <property type="project" value="InterPro"/>
</dbReference>